<accession>A0A1Y2AVS7</accession>
<dbReference type="Proteomes" id="UP000193986">
    <property type="component" value="Unassembled WGS sequence"/>
</dbReference>
<feature type="compositionally biased region" description="Low complexity" evidence="3">
    <location>
        <begin position="862"/>
        <end position="871"/>
    </location>
</feature>
<feature type="compositionally biased region" description="Basic and acidic residues" evidence="3">
    <location>
        <begin position="753"/>
        <end position="762"/>
    </location>
</feature>
<feature type="compositionally biased region" description="Basic and acidic residues" evidence="3">
    <location>
        <begin position="168"/>
        <end position="177"/>
    </location>
</feature>
<dbReference type="AlphaFoldDB" id="A0A1Y2AVS7"/>
<dbReference type="STRING" id="71784.A0A1Y2AVS7"/>
<feature type="domain" description="Zn(2)-C6 fungal-type" evidence="4">
    <location>
        <begin position="46"/>
        <end position="83"/>
    </location>
</feature>
<proteinExistence type="predicted"/>
<reference evidence="5 6" key="1">
    <citation type="submission" date="2016-07" db="EMBL/GenBank/DDBJ databases">
        <title>Pervasive Adenine N6-methylation of Active Genes in Fungi.</title>
        <authorList>
            <consortium name="DOE Joint Genome Institute"/>
            <person name="Mondo S.J."/>
            <person name="Dannebaum R.O."/>
            <person name="Kuo R.C."/>
            <person name="Labutti K."/>
            <person name="Haridas S."/>
            <person name="Kuo A."/>
            <person name="Salamov A."/>
            <person name="Ahrendt S.R."/>
            <person name="Lipzen A."/>
            <person name="Sullivan W."/>
            <person name="Andreopoulos W.B."/>
            <person name="Clum A."/>
            <person name="Lindquist E."/>
            <person name="Daum C."/>
            <person name="Ramamoorthy G.K."/>
            <person name="Gryganskyi A."/>
            <person name="Culley D."/>
            <person name="Magnuson J.K."/>
            <person name="James T.Y."/>
            <person name="O'Malley M.A."/>
            <person name="Stajich J.E."/>
            <person name="Spatafora J.W."/>
            <person name="Visel A."/>
            <person name="Grigoriev I.V."/>
        </authorList>
    </citation>
    <scope>NUCLEOTIDE SEQUENCE [LARGE SCALE GENOMIC DNA]</scope>
    <source>
        <strain evidence="5 6">68-887.2</strain>
    </source>
</reference>
<dbReference type="EMBL" id="MCFC01000045">
    <property type="protein sequence ID" value="ORY26678.1"/>
    <property type="molecule type" value="Genomic_DNA"/>
</dbReference>
<feature type="compositionally biased region" description="Low complexity" evidence="3">
    <location>
        <begin position="889"/>
        <end position="901"/>
    </location>
</feature>
<evidence type="ECO:0000256" key="3">
    <source>
        <dbReference type="SAM" id="MobiDB-lite"/>
    </source>
</evidence>
<keyword evidence="1" id="KW-0479">Metal-binding</keyword>
<dbReference type="PROSITE" id="PS50048">
    <property type="entry name" value="ZN2_CY6_FUNGAL_2"/>
    <property type="match status" value="1"/>
</dbReference>
<dbReference type="InterPro" id="IPR001138">
    <property type="entry name" value="Zn2Cys6_DnaBD"/>
</dbReference>
<dbReference type="InParanoid" id="A0A1Y2AVS7"/>
<dbReference type="OrthoDB" id="434771at2759"/>
<feature type="region of interest" description="Disordered" evidence="3">
    <location>
        <begin position="125"/>
        <end position="193"/>
    </location>
</feature>
<feature type="compositionally biased region" description="Basic residues" evidence="3">
    <location>
        <begin position="872"/>
        <end position="888"/>
    </location>
</feature>
<organism evidence="5 6">
    <name type="scientific">Naematelia encephala</name>
    <dbReference type="NCBI Taxonomy" id="71784"/>
    <lineage>
        <taxon>Eukaryota</taxon>
        <taxon>Fungi</taxon>
        <taxon>Dikarya</taxon>
        <taxon>Basidiomycota</taxon>
        <taxon>Agaricomycotina</taxon>
        <taxon>Tremellomycetes</taxon>
        <taxon>Tremellales</taxon>
        <taxon>Naemateliaceae</taxon>
        <taxon>Naematelia</taxon>
    </lineage>
</organism>
<dbReference type="SUPFAM" id="SSF57701">
    <property type="entry name" value="Zn2/Cys6 DNA-binding domain"/>
    <property type="match status" value="1"/>
</dbReference>
<feature type="region of interest" description="Disordered" evidence="3">
    <location>
        <begin position="703"/>
        <end position="765"/>
    </location>
</feature>
<dbReference type="CDD" id="cd00067">
    <property type="entry name" value="GAL4"/>
    <property type="match status" value="1"/>
</dbReference>
<dbReference type="SMART" id="SM00066">
    <property type="entry name" value="GAL4"/>
    <property type="match status" value="1"/>
</dbReference>
<feature type="compositionally biased region" description="Polar residues" evidence="3">
    <location>
        <begin position="902"/>
        <end position="929"/>
    </location>
</feature>
<feature type="region of interest" description="Disordered" evidence="3">
    <location>
        <begin position="862"/>
        <end position="946"/>
    </location>
</feature>
<evidence type="ECO:0000313" key="6">
    <source>
        <dbReference type="Proteomes" id="UP000193986"/>
    </source>
</evidence>
<feature type="compositionally biased region" description="Low complexity" evidence="3">
    <location>
        <begin position="737"/>
        <end position="752"/>
    </location>
</feature>
<dbReference type="SMART" id="SM00906">
    <property type="entry name" value="Fungal_trans"/>
    <property type="match status" value="1"/>
</dbReference>
<evidence type="ECO:0000256" key="2">
    <source>
        <dbReference type="ARBA" id="ARBA00023242"/>
    </source>
</evidence>
<keyword evidence="6" id="KW-1185">Reference proteome</keyword>
<dbReference type="GO" id="GO:0000981">
    <property type="term" value="F:DNA-binding transcription factor activity, RNA polymerase II-specific"/>
    <property type="evidence" value="ECO:0007669"/>
    <property type="project" value="InterPro"/>
</dbReference>
<dbReference type="GO" id="GO:0006351">
    <property type="term" value="P:DNA-templated transcription"/>
    <property type="evidence" value="ECO:0007669"/>
    <property type="project" value="InterPro"/>
</dbReference>
<name>A0A1Y2AVS7_9TREE</name>
<protein>
    <submittedName>
        <fullName evidence="5">Fungal-specific transcription factor domain-domain-containing protein</fullName>
    </submittedName>
</protein>
<dbReference type="Pfam" id="PF00172">
    <property type="entry name" value="Zn_clus"/>
    <property type="match status" value="1"/>
</dbReference>
<gene>
    <name evidence="5" type="ORF">BCR39DRAFT_589549</name>
</gene>
<dbReference type="PANTHER" id="PTHR46910">
    <property type="entry name" value="TRANSCRIPTION FACTOR PDR1"/>
    <property type="match status" value="1"/>
</dbReference>
<sequence length="968" mass="105810">MSVPPDPESHYTNAARPPPPKKAKKRQALPSPEAELDLSKIRAHAACRACRTKKVKCLPGPPTSSGQPGPCQQCLQVGAECAYPPTRDRAAYSRQYVQNLNSRVQTLEMGWARVLPLLEAYEGGGGGSALPKPHASTGAGPLPHADDADTSVDEGEGEAEAEGEGESSDQHRARSDSPPEDDGQMTTDERGNYRWIGSSNTISLLDSFSHRSPAAVDSAKASTSSTPHDSSNPYFGAVAGAGVVKALPGIDEVSYPGDQAAEEMIDAFFQDVHPCLPVMFEFEFREGYKRLMERRRRGEVRDFGGFISVVFAVFALGERAIVTRRAWQRERTKNITRDRGPGDDTVLPGEAEAGVIWFERAQILHYSTLKDVNIHQVQCLTLLAAFQAGVNAMPMAWLLAGQALRVAQDLGLHRSWARLRVPFAQKQIRSRCWWAIYGLERLVSISLGRPLGVDDLDIDVAYPAEIDDVTMARLSREGSLNPTIPDEPLECTMSGFVALTKLCKIAGRVAQLLYRPSNGRSVSDPSWVASQQNTINKLDKLLREWLAKDVPSKYKDNSATRPIQLLSAVQSNSYFAVLITLHRNFLPSSPDFPRPRPPPGSQSLAHCVDAARSVIHVAGQQRVLLPPTHHLAVACQFLWTSAVVLLLCEVQARDQVVIETVASQVESARRSLQALEPAWPGARKLKELLNEVEGRAKDVVVNPVHVGKKRKAPGADTSGKRTQMGPPPNLQHRESTDSPSRPRTHSTTSRGSLDGRRYETSDTRTTMISESYSTQPYPGAQHPSHISPGYIPNSLISPSIDNMLIPNQASSQPPTTNQPFDTAFDVGGVTFDVDMLLQGFTGADAASFWNTLTNDISTTTTLPMTQQNQPHQHQHQHQHQQQHQHPQHSQHSQQHHQQQQQTFLHSGQNTPNSAPDSTGVSPGNWTYQNPLPAGTAGGEGGGASADLWSQVAGTSFNWEAEPIVPFNV</sequence>
<dbReference type="Gene3D" id="4.10.240.10">
    <property type="entry name" value="Zn(2)-C6 fungal-type DNA-binding domain"/>
    <property type="match status" value="1"/>
</dbReference>
<dbReference type="Pfam" id="PF04082">
    <property type="entry name" value="Fungal_trans"/>
    <property type="match status" value="1"/>
</dbReference>
<dbReference type="InterPro" id="IPR036864">
    <property type="entry name" value="Zn2-C6_fun-type_DNA-bd_sf"/>
</dbReference>
<keyword evidence="2" id="KW-0539">Nucleus</keyword>
<dbReference type="CDD" id="cd12148">
    <property type="entry name" value="fungal_TF_MHR"/>
    <property type="match status" value="1"/>
</dbReference>
<evidence type="ECO:0000313" key="5">
    <source>
        <dbReference type="EMBL" id="ORY26678.1"/>
    </source>
</evidence>
<dbReference type="PANTHER" id="PTHR46910:SF1">
    <property type="entry name" value="MISCELLANEOUS ZN(II)2CYS6 TRANSCRIPTION FACTOR (EUROFUNG)-RELATED"/>
    <property type="match status" value="1"/>
</dbReference>
<dbReference type="InterPro" id="IPR050987">
    <property type="entry name" value="AtrR-like"/>
</dbReference>
<feature type="compositionally biased region" description="Acidic residues" evidence="3">
    <location>
        <begin position="148"/>
        <end position="167"/>
    </location>
</feature>
<dbReference type="InterPro" id="IPR007219">
    <property type="entry name" value="XnlR_reg_dom"/>
</dbReference>
<dbReference type="GO" id="GO:0008270">
    <property type="term" value="F:zinc ion binding"/>
    <property type="evidence" value="ECO:0007669"/>
    <property type="project" value="InterPro"/>
</dbReference>
<feature type="region of interest" description="Disordered" evidence="3">
    <location>
        <begin position="1"/>
        <end position="35"/>
    </location>
</feature>
<dbReference type="GO" id="GO:0003677">
    <property type="term" value="F:DNA binding"/>
    <property type="evidence" value="ECO:0007669"/>
    <property type="project" value="InterPro"/>
</dbReference>
<comment type="caution">
    <text evidence="5">The sequence shown here is derived from an EMBL/GenBank/DDBJ whole genome shotgun (WGS) entry which is preliminary data.</text>
</comment>
<evidence type="ECO:0000259" key="4">
    <source>
        <dbReference type="PROSITE" id="PS50048"/>
    </source>
</evidence>
<evidence type="ECO:0000256" key="1">
    <source>
        <dbReference type="ARBA" id="ARBA00022723"/>
    </source>
</evidence>